<dbReference type="AlphaFoldDB" id="A0A383BBY8"/>
<reference evidence="1" key="1">
    <citation type="submission" date="2018-05" db="EMBL/GenBank/DDBJ databases">
        <authorList>
            <person name="Lanie J.A."/>
            <person name="Ng W.-L."/>
            <person name="Kazmierczak K.M."/>
            <person name="Andrzejewski T.M."/>
            <person name="Davidsen T.M."/>
            <person name="Wayne K.J."/>
            <person name="Tettelin H."/>
            <person name="Glass J.I."/>
            <person name="Rusch D."/>
            <person name="Podicherti R."/>
            <person name="Tsui H.-C.T."/>
            <person name="Winkler M.E."/>
        </authorList>
    </citation>
    <scope>NUCLEOTIDE SEQUENCE</scope>
</reference>
<evidence type="ECO:0008006" key="2">
    <source>
        <dbReference type="Google" id="ProtNLM"/>
    </source>
</evidence>
<sequence length="247" mass="28061">QQATALESQLNKSLDTSPAAAKVMLELVGLYYKEGRVFGLVRVGERFAKAQSRHPEHRAVMLKLLDGLEVMSRREDFITIGRQYLSRYPDSAEALDVALRLSDALERNRKRAEAADALRLLWEHKPVAARRKAAERASELYGQEGNHRLRIRSAQLAESLMEKLPASPYTVRCGFRAVHEYRHLSRWAEANQVAIKMFEKRQPLSRVMQHELHGLMAASYASQSQWANADASLRKARALRDSPRMAA</sequence>
<feature type="non-terminal residue" evidence="1">
    <location>
        <position position="247"/>
    </location>
</feature>
<protein>
    <recommendedName>
        <fullName evidence="2">Outer membrane lipoprotein BamD-like domain-containing protein</fullName>
    </recommendedName>
</protein>
<dbReference type="EMBL" id="UINC01199048">
    <property type="protein sequence ID" value="SVE17290.1"/>
    <property type="molecule type" value="Genomic_DNA"/>
</dbReference>
<dbReference type="InterPro" id="IPR011990">
    <property type="entry name" value="TPR-like_helical_dom_sf"/>
</dbReference>
<gene>
    <name evidence="1" type="ORF">METZ01_LOCUS470144</name>
</gene>
<dbReference type="Gene3D" id="1.25.40.10">
    <property type="entry name" value="Tetratricopeptide repeat domain"/>
    <property type="match status" value="1"/>
</dbReference>
<evidence type="ECO:0000313" key="1">
    <source>
        <dbReference type="EMBL" id="SVE17290.1"/>
    </source>
</evidence>
<name>A0A383BBY8_9ZZZZ</name>
<proteinExistence type="predicted"/>
<accession>A0A383BBY8</accession>
<feature type="non-terminal residue" evidence="1">
    <location>
        <position position="1"/>
    </location>
</feature>
<organism evidence="1">
    <name type="scientific">marine metagenome</name>
    <dbReference type="NCBI Taxonomy" id="408172"/>
    <lineage>
        <taxon>unclassified sequences</taxon>
        <taxon>metagenomes</taxon>
        <taxon>ecological metagenomes</taxon>
    </lineage>
</organism>